<evidence type="ECO:0000259" key="2">
    <source>
        <dbReference type="PROSITE" id="PS50206"/>
    </source>
</evidence>
<protein>
    <submittedName>
        <fullName evidence="3">Rhodanese-like domain-containing protein</fullName>
    </submittedName>
</protein>
<organism evidence="3 4">
    <name type="scientific">Fodinibius salicampi</name>
    <dbReference type="NCBI Taxonomy" id="1920655"/>
    <lineage>
        <taxon>Bacteria</taxon>
        <taxon>Pseudomonadati</taxon>
        <taxon>Balneolota</taxon>
        <taxon>Balneolia</taxon>
        <taxon>Balneolales</taxon>
        <taxon>Balneolaceae</taxon>
        <taxon>Fodinibius</taxon>
    </lineage>
</organism>
<dbReference type="InterPro" id="IPR001763">
    <property type="entry name" value="Rhodanese-like_dom"/>
</dbReference>
<keyword evidence="1" id="KW-1133">Transmembrane helix</keyword>
<evidence type="ECO:0000256" key="1">
    <source>
        <dbReference type="SAM" id="Phobius"/>
    </source>
</evidence>
<feature type="domain" description="Rhodanese" evidence="2">
    <location>
        <begin position="40"/>
        <end position="130"/>
    </location>
</feature>
<dbReference type="EMBL" id="JAJNDC010000004">
    <property type="protein sequence ID" value="MCW9714202.1"/>
    <property type="molecule type" value="Genomic_DNA"/>
</dbReference>
<proteinExistence type="predicted"/>
<evidence type="ECO:0000313" key="4">
    <source>
        <dbReference type="Proteomes" id="UP001207337"/>
    </source>
</evidence>
<keyword evidence="1" id="KW-0472">Membrane</keyword>
<dbReference type="SUPFAM" id="SSF52821">
    <property type="entry name" value="Rhodanese/Cell cycle control phosphatase"/>
    <property type="match status" value="1"/>
</dbReference>
<dbReference type="Pfam" id="PF00581">
    <property type="entry name" value="Rhodanese"/>
    <property type="match status" value="1"/>
</dbReference>
<dbReference type="PANTHER" id="PTHR43031">
    <property type="entry name" value="FAD-DEPENDENT OXIDOREDUCTASE"/>
    <property type="match status" value="1"/>
</dbReference>
<comment type="caution">
    <text evidence="3">The sequence shown here is derived from an EMBL/GenBank/DDBJ whole genome shotgun (WGS) entry which is preliminary data.</text>
</comment>
<keyword evidence="4" id="KW-1185">Reference proteome</keyword>
<dbReference type="Gene3D" id="3.40.250.10">
    <property type="entry name" value="Rhodanese-like domain"/>
    <property type="match status" value="1"/>
</dbReference>
<gene>
    <name evidence="3" type="ORF">LQ318_14925</name>
</gene>
<sequence length="130" mass="14734">MDTSLIVIILVGAAFALFYLNRIKNSKNMIPPQKFKELLEEDPGIIIDVRTKGEFKSGHLKEVDHNFDVTSGEFNEKVRNLDKNKVYYLYCRTGARSGQAVNIMKRNNFENVYNVGGLQSLVNAGFKQTS</sequence>
<dbReference type="PROSITE" id="PS50206">
    <property type="entry name" value="RHODANESE_3"/>
    <property type="match status" value="1"/>
</dbReference>
<name>A0ABT3Q268_9BACT</name>
<accession>A0ABT3Q268</accession>
<feature type="transmembrane region" description="Helical" evidence="1">
    <location>
        <begin position="6"/>
        <end position="23"/>
    </location>
</feature>
<dbReference type="InterPro" id="IPR036873">
    <property type="entry name" value="Rhodanese-like_dom_sf"/>
</dbReference>
<evidence type="ECO:0000313" key="3">
    <source>
        <dbReference type="EMBL" id="MCW9714202.1"/>
    </source>
</evidence>
<dbReference type="InterPro" id="IPR050229">
    <property type="entry name" value="GlpE_sulfurtransferase"/>
</dbReference>
<dbReference type="SMART" id="SM00450">
    <property type="entry name" value="RHOD"/>
    <property type="match status" value="1"/>
</dbReference>
<keyword evidence="1" id="KW-0812">Transmembrane</keyword>
<dbReference type="PANTHER" id="PTHR43031:SF1">
    <property type="entry name" value="PYRIDINE NUCLEOTIDE-DISULPHIDE OXIDOREDUCTASE"/>
    <property type="match status" value="1"/>
</dbReference>
<dbReference type="RefSeq" id="WP_265791326.1">
    <property type="nucleotide sequence ID" value="NZ_BAABRS010000004.1"/>
</dbReference>
<reference evidence="3 4" key="1">
    <citation type="submission" date="2021-11" db="EMBL/GenBank/DDBJ databases">
        <title>Aliifidinibius sp. nov., a new bacterium isolated from saline soil.</title>
        <authorList>
            <person name="Galisteo C."/>
            <person name="De La Haba R."/>
            <person name="Sanchez-Porro C."/>
            <person name="Ventosa A."/>
        </authorList>
    </citation>
    <scope>NUCLEOTIDE SEQUENCE [LARGE SCALE GENOMIC DNA]</scope>
    <source>
        <strain evidence="3 4">KACC 190600</strain>
    </source>
</reference>
<dbReference type="Proteomes" id="UP001207337">
    <property type="component" value="Unassembled WGS sequence"/>
</dbReference>
<dbReference type="CDD" id="cd00158">
    <property type="entry name" value="RHOD"/>
    <property type="match status" value="1"/>
</dbReference>